<dbReference type="InterPro" id="IPR004373">
    <property type="entry name" value="RF-1"/>
</dbReference>
<protein>
    <recommendedName>
        <fullName evidence="5 6">Peptide chain release factor 1</fullName>
        <shortName evidence="5">RF-1</shortName>
    </recommendedName>
</protein>
<dbReference type="Pfam" id="PF00472">
    <property type="entry name" value="RF-1"/>
    <property type="match status" value="1"/>
</dbReference>
<evidence type="ECO:0000256" key="2">
    <source>
        <dbReference type="ARBA" id="ARBA00010835"/>
    </source>
</evidence>
<dbReference type="InterPro" id="IPR050057">
    <property type="entry name" value="Prokaryotic/Mito_RF"/>
</dbReference>
<evidence type="ECO:0000313" key="10">
    <source>
        <dbReference type="Proteomes" id="UP000315648"/>
    </source>
</evidence>
<comment type="PTM">
    <text evidence="5">Methylated by PrmC. Methylation increases the termination efficiency of RF1.</text>
</comment>
<feature type="coiled-coil region" evidence="7">
    <location>
        <begin position="29"/>
        <end position="56"/>
    </location>
</feature>
<keyword evidence="3 5" id="KW-0488">Methylation</keyword>
<accession>A0A556QPA2</accession>
<dbReference type="InterPro" id="IPR005139">
    <property type="entry name" value="PCRF"/>
</dbReference>
<dbReference type="FunFam" id="3.30.160.20:FF:000004">
    <property type="entry name" value="Peptide chain release factor 1"/>
    <property type="match status" value="1"/>
</dbReference>
<evidence type="ECO:0000313" key="9">
    <source>
        <dbReference type="EMBL" id="TSJ78473.1"/>
    </source>
</evidence>
<dbReference type="Gene3D" id="3.30.70.1660">
    <property type="match status" value="2"/>
</dbReference>
<comment type="caution">
    <text evidence="9">The sequence shown here is derived from an EMBL/GenBank/DDBJ whole genome shotgun (WGS) entry which is preliminary data.</text>
</comment>
<keyword evidence="4 5" id="KW-0648">Protein biosynthesis</keyword>
<keyword evidence="10" id="KW-1185">Reference proteome</keyword>
<dbReference type="InterPro" id="IPR045853">
    <property type="entry name" value="Pep_chain_release_fac_I_sf"/>
</dbReference>
<dbReference type="GO" id="GO:0005737">
    <property type="term" value="C:cytoplasm"/>
    <property type="evidence" value="ECO:0007669"/>
    <property type="project" value="UniProtKB-SubCell"/>
</dbReference>
<organism evidence="9 10">
    <name type="scientific">Rariglobus hedericola</name>
    <dbReference type="NCBI Taxonomy" id="2597822"/>
    <lineage>
        <taxon>Bacteria</taxon>
        <taxon>Pseudomonadati</taxon>
        <taxon>Verrucomicrobiota</taxon>
        <taxon>Opitutia</taxon>
        <taxon>Opitutales</taxon>
        <taxon>Opitutaceae</taxon>
        <taxon>Rariglobus</taxon>
    </lineage>
</organism>
<proteinExistence type="inferred from homology"/>
<evidence type="ECO:0000256" key="5">
    <source>
        <dbReference type="HAMAP-Rule" id="MF_00093"/>
    </source>
</evidence>
<feature type="domain" description="Prokaryotic-type class I peptide chain release factors" evidence="8">
    <location>
        <begin position="229"/>
        <end position="245"/>
    </location>
</feature>
<comment type="subcellular location">
    <subcellularLocation>
        <location evidence="5">Cytoplasm</location>
    </subcellularLocation>
</comment>
<dbReference type="Gene3D" id="3.30.160.20">
    <property type="match status" value="1"/>
</dbReference>
<reference evidence="9 10" key="1">
    <citation type="submission" date="2019-07" db="EMBL/GenBank/DDBJ databases">
        <title>Description of 53C-WASEF.</title>
        <authorList>
            <person name="Pitt A."/>
            <person name="Hahn M.W."/>
        </authorList>
    </citation>
    <scope>NUCLEOTIDE SEQUENCE [LARGE SCALE GENOMIC DNA]</scope>
    <source>
        <strain evidence="9 10">53C-WASEF</strain>
    </source>
</reference>
<dbReference type="Gene3D" id="6.10.140.1950">
    <property type="match status" value="1"/>
</dbReference>
<dbReference type="NCBIfam" id="TIGR00019">
    <property type="entry name" value="prfA"/>
    <property type="match status" value="1"/>
</dbReference>
<comment type="function">
    <text evidence="1 5">Peptide chain release factor 1 directs the termination of translation in response to the peptide chain termination codons UAG and UAA.</text>
</comment>
<keyword evidence="5" id="KW-0963">Cytoplasm</keyword>
<evidence type="ECO:0000256" key="4">
    <source>
        <dbReference type="ARBA" id="ARBA00022917"/>
    </source>
</evidence>
<comment type="similarity">
    <text evidence="2 5">Belongs to the prokaryotic/mitochondrial release factor family.</text>
</comment>
<dbReference type="OrthoDB" id="9806673at2"/>
<dbReference type="GO" id="GO:0016149">
    <property type="term" value="F:translation release factor activity, codon specific"/>
    <property type="evidence" value="ECO:0007669"/>
    <property type="project" value="UniProtKB-UniRule"/>
</dbReference>
<dbReference type="HAMAP" id="MF_00093">
    <property type="entry name" value="Rel_fac_1"/>
    <property type="match status" value="1"/>
</dbReference>
<dbReference type="PANTHER" id="PTHR43804">
    <property type="entry name" value="LD18447P"/>
    <property type="match status" value="1"/>
</dbReference>
<evidence type="ECO:0000256" key="1">
    <source>
        <dbReference type="ARBA" id="ARBA00002986"/>
    </source>
</evidence>
<dbReference type="FunFam" id="3.30.70.1660:FF:000002">
    <property type="entry name" value="Peptide chain release factor 1"/>
    <property type="match status" value="1"/>
</dbReference>
<evidence type="ECO:0000256" key="6">
    <source>
        <dbReference type="NCBIfam" id="TIGR00019"/>
    </source>
</evidence>
<dbReference type="PANTHER" id="PTHR43804:SF7">
    <property type="entry name" value="LD18447P"/>
    <property type="match status" value="1"/>
</dbReference>
<dbReference type="SUPFAM" id="SSF75620">
    <property type="entry name" value="Release factor"/>
    <property type="match status" value="1"/>
</dbReference>
<dbReference type="RefSeq" id="WP_144228814.1">
    <property type="nucleotide sequence ID" value="NZ_CBCRVV010000024.1"/>
</dbReference>
<dbReference type="Pfam" id="PF03462">
    <property type="entry name" value="PCRF"/>
    <property type="match status" value="1"/>
</dbReference>
<evidence type="ECO:0000256" key="7">
    <source>
        <dbReference type="SAM" id="Coils"/>
    </source>
</evidence>
<evidence type="ECO:0000259" key="8">
    <source>
        <dbReference type="PROSITE" id="PS00745"/>
    </source>
</evidence>
<dbReference type="InterPro" id="IPR000352">
    <property type="entry name" value="Pep_chain_release_fac_I"/>
</dbReference>
<sequence>MDSLPEILPFQRRLDELDAQMAEPSFYSNARKAAEISREQQKLAQLIADHKAYEKTGVELAEAQALLKDPAGDAELKELAAAELPDLQAARIRLHEAVLGAMLPPDAADSRNTVMEIRAGTGGEEAALFAAELTRMYQRYAEERGWKIEPMGSSLSERGGYREVSFLITGQDVYRQLKFESGVHRVQRVPLTEANGRIHTSTVTVAVLAEAEEVDIHIDPQDLEISVQRASGPGGQGVNTTDSAVRIIHKPTGMMVYCADGRSQQKNKASAMSVLRSRLLQLKEDAERAKYADERRSQIGTGGRSERIRTYNFPQSRMTDHRIGLTLYSLSQIMQGAIDPVIEALQRADFEEKFAALTGQPYTPRRAGSSDDE</sequence>
<dbReference type="EMBL" id="VMBG01000001">
    <property type="protein sequence ID" value="TSJ78473.1"/>
    <property type="molecule type" value="Genomic_DNA"/>
</dbReference>
<feature type="modified residue" description="N5-methylglutamine" evidence="5">
    <location>
        <position position="236"/>
    </location>
</feature>
<dbReference type="SMART" id="SM00937">
    <property type="entry name" value="PCRF"/>
    <property type="match status" value="1"/>
</dbReference>
<dbReference type="NCBIfam" id="NF001859">
    <property type="entry name" value="PRK00591.1"/>
    <property type="match status" value="1"/>
</dbReference>
<dbReference type="AlphaFoldDB" id="A0A556QPA2"/>
<name>A0A556QPA2_9BACT</name>
<evidence type="ECO:0000256" key="3">
    <source>
        <dbReference type="ARBA" id="ARBA00022481"/>
    </source>
</evidence>
<dbReference type="PROSITE" id="PS00745">
    <property type="entry name" value="RF_PROK_I"/>
    <property type="match status" value="1"/>
</dbReference>
<keyword evidence="7" id="KW-0175">Coiled coil</keyword>
<gene>
    <name evidence="5 9" type="primary">prfA</name>
    <name evidence="9" type="ORF">FPL22_04005</name>
</gene>
<dbReference type="Proteomes" id="UP000315648">
    <property type="component" value="Unassembled WGS sequence"/>
</dbReference>